<sequence>MENNKEIITENQCDIKDVTTCFSAAIDEMKQAIINDLQKLEKGYGKYKKYIARSTKIPLDILTVLLKQLKIEGKIQLIMIWSEKTGMPNGSGYCLTGNLDY</sequence>
<keyword evidence="2" id="KW-1185">Reference proteome</keyword>
<evidence type="ECO:0000313" key="1">
    <source>
        <dbReference type="EMBL" id="TYB78324.1"/>
    </source>
</evidence>
<reference evidence="1 2" key="1">
    <citation type="submission" date="2019-08" db="EMBL/GenBank/DDBJ databases">
        <title>Genomes of Antarctic Bizionia species.</title>
        <authorList>
            <person name="Bowman J.P."/>
        </authorList>
    </citation>
    <scope>NUCLEOTIDE SEQUENCE [LARGE SCALE GENOMIC DNA]</scope>
    <source>
        <strain evidence="1 2">ADA-4</strain>
    </source>
</reference>
<dbReference type="AlphaFoldDB" id="A0A5D0RCM4"/>
<evidence type="ECO:0000313" key="2">
    <source>
        <dbReference type="Proteomes" id="UP000323720"/>
    </source>
</evidence>
<organism evidence="1 2">
    <name type="scientific">Bizionia myxarmorum</name>
    <dbReference type="NCBI Taxonomy" id="291186"/>
    <lineage>
        <taxon>Bacteria</taxon>
        <taxon>Pseudomonadati</taxon>
        <taxon>Bacteroidota</taxon>
        <taxon>Flavobacteriia</taxon>
        <taxon>Flavobacteriales</taxon>
        <taxon>Flavobacteriaceae</taxon>
        <taxon>Bizionia</taxon>
    </lineage>
</organism>
<gene>
    <name evidence="1" type="ORF">ES674_00660</name>
</gene>
<dbReference type="EMBL" id="VSKK01000001">
    <property type="protein sequence ID" value="TYB78324.1"/>
    <property type="molecule type" value="Genomic_DNA"/>
</dbReference>
<comment type="caution">
    <text evidence="1">The sequence shown here is derived from an EMBL/GenBank/DDBJ whole genome shotgun (WGS) entry which is preliminary data.</text>
</comment>
<dbReference type="Proteomes" id="UP000323720">
    <property type="component" value="Unassembled WGS sequence"/>
</dbReference>
<protein>
    <submittedName>
        <fullName evidence="1">Uncharacterized protein</fullName>
    </submittedName>
</protein>
<accession>A0A5D0RCM4</accession>
<dbReference type="RefSeq" id="WP_148402062.1">
    <property type="nucleotide sequence ID" value="NZ_VSKK01000001.1"/>
</dbReference>
<proteinExistence type="predicted"/>
<name>A0A5D0RCM4_9FLAO</name>